<keyword evidence="2" id="KW-0812">Transmembrane</keyword>
<feature type="transmembrane region" description="Helical" evidence="2">
    <location>
        <begin position="49"/>
        <end position="71"/>
    </location>
</feature>
<accession>A0A8H6JB38</accession>
<feature type="compositionally biased region" description="Basic and acidic residues" evidence="1">
    <location>
        <begin position="82"/>
        <end position="99"/>
    </location>
</feature>
<sequence>MDGAKSDVPAAYCYTEPVNCDCPNGSYTGAAGLARLIDTIVQYYAPPRWARYVIGTVFLAWYVAITAQRWLDLFVGVARTKSGGDRGSRASSGSEKDMPVDAEESLL</sequence>
<organism evidence="3 4">
    <name type="scientific">Colletotrichum sojae</name>
    <dbReference type="NCBI Taxonomy" id="2175907"/>
    <lineage>
        <taxon>Eukaryota</taxon>
        <taxon>Fungi</taxon>
        <taxon>Dikarya</taxon>
        <taxon>Ascomycota</taxon>
        <taxon>Pezizomycotina</taxon>
        <taxon>Sordariomycetes</taxon>
        <taxon>Hypocreomycetidae</taxon>
        <taxon>Glomerellales</taxon>
        <taxon>Glomerellaceae</taxon>
        <taxon>Colletotrichum</taxon>
        <taxon>Colletotrichum orchidearum species complex</taxon>
    </lineage>
</organism>
<keyword evidence="4" id="KW-1185">Reference proteome</keyword>
<reference evidence="3 4" key="1">
    <citation type="journal article" date="2020" name="Phytopathology">
        <title>Genome Sequence Resources of Colletotrichum truncatum, C. plurivorum, C. musicola, and C. sojae: Four Species Pathogenic to Soybean (Glycine max).</title>
        <authorList>
            <person name="Rogerio F."/>
            <person name="Boufleur T.R."/>
            <person name="Ciampi-Guillardi M."/>
            <person name="Sukno S.A."/>
            <person name="Thon M.R."/>
            <person name="Massola Junior N.S."/>
            <person name="Baroncelli R."/>
        </authorList>
    </citation>
    <scope>NUCLEOTIDE SEQUENCE [LARGE SCALE GENOMIC DNA]</scope>
    <source>
        <strain evidence="3 4">LFN0009</strain>
    </source>
</reference>
<feature type="region of interest" description="Disordered" evidence="1">
    <location>
        <begin position="80"/>
        <end position="107"/>
    </location>
</feature>
<comment type="caution">
    <text evidence="3">The sequence shown here is derived from an EMBL/GenBank/DDBJ whole genome shotgun (WGS) entry which is preliminary data.</text>
</comment>
<name>A0A8H6JB38_9PEZI</name>
<dbReference type="EMBL" id="WIGN01000095">
    <property type="protein sequence ID" value="KAF6809859.1"/>
    <property type="molecule type" value="Genomic_DNA"/>
</dbReference>
<proteinExistence type="predicted"/>
<gene>
    <name evidence="3" type="ORF">CSOJ01_06690</name>
</gene>
<evidence type="ECO:0000256" key="1">
    <source>
        <dbReference type="SAM" id="MobiDB-lite"/>
    </source>
</evidence>
<evidence type="ECO:0000313" key="3">
    <source>
        <dbReference type="EMBL" id="KAF6809859.1"/>
    </source>
</evidence>
<dbReference type="Proteomes" id="UP000652219">
    <property type="component" value="Unassembled WGS sequence"/>
</dbReference>
<evidence type="ECO:0000256" key="2">
    <source>
        <dbReference type="SAM" id="Phobius"/>
    </source>
</evidence>
<evidence type="ECO:0000313" key="4">
    <source>
        <dbReference type="Proteomes" id="UP000652219"/>
    </source>
</evidence>
<dbReference type="AlphaFoldDB" id="A0A8H6JB38"/>
<keyword evidence="2" id="KW-1133">Transmembrane helix</keyword>
<keyword evidence="2" id="KW-0472">Membrane</keyword>
<protein>
    <submittedName>
        <fullName evidence="3">Uncharacterized protein</fullName>
    </submittedName>
</protein>